<evidence type="ECO:0000313" key="1">
    <source>
        <dbReference type="EMBL" id="JAE19658.1"/>
    </source>
</evidence>
<sequence length="106" mass="11928">MSSLINLKISEKTMMIMENKLCSSSKAKRNKCISLMKYKQVSGSSYMLGLITALWQQLSHTYLQTLLYSGYLKFLTRSSSTRGQHQWSTNSVKIKAPCVLVTIPGS</sequence>
<proteinExistence type="predicted"/>
<protein>
    <submittedName>
        <fullName evidence="1">Uncharacterized protein</fullName>
    </submittedName>
</protein>
<reference evidence="1" key="2">
    <citation type="journal article" date="2015" name="Data Brief">
        <title>Shoot transcriptome of the giant reed, Arundo donax.</title>
        <authorList>
            <person name="Barrero R.A."/>
            <person name="Guerrero F.D."/>
            <person name="Moolhuijzen P."/>
            <person name="Goolsby J.A."/>
            <person name="Tidwell J."/>
            <person name="Bellgard S.E."/>
            <person name="Bellgard M.I."/>
        </authorList>
    </citation>
    <scope>NUCLEOTIDE SEQUENCE</scope>
    <source>
        <tissue evidence="1">Shoot tissue taken approximately 20 cm above the soil surface</tissue>
    </source>
</reference>
<reference evidence="1" key="1">
    <citation type="submission" date="2014-09" db="EMBL/GenBank/DDBJ databases">
        <authorList>
            <person name="Magalhaes I.L.F."/>
            <person name="Oliveira U."/>
            <person name="Santos F.R."/>
            <person name="Vidigal T.H.D.A."/>
            <person name="Brescovit A.D."/>
            <person name="Santos A.J."/>
        </authorList>
    </citation>
    <scope>NUCLEOTIDE SEQUENCE</scope>
    <source>
        <tissue evidence="1">Shoot tissue taken approximately 20 cm above the soil surface</tissue>
    </source>
</reference>
<name>A0A0A9GG86_ARUDO</name>
<dbReference type="AlphaFoldDB" id="A0A0A9GG86"/>
<accession>A0A0A9GG86</accession>
<organism evidence="1">
    <name type="scientific">Arundo donax</name>
    <name type="common">Giant reed</name>
    <name type="synonym">Donax arundinaceus</name>
    <dbReference type="NCBI Taxonomy" id="35708"/>
    <lineage>
        <taxon>Eukaryota</taxon>
        <taxon>Viridiplantae</taxon>
        <taxon>Streptophyta</taxon>
        <taxon>Embryophyta</taxon>
        <taxon>Tracheophyta</taxon>
        <taxon>Spermatophyta</taxon>
        <taxon>Magnoliopsida</taxon>
        <taxon>Liliopsida</taxon>
        <taxon>Poales</taxon>
        <taxon>Poaceae</taxon>
        <taxon>PACMAD clade</taxon>
        <taxon>Arundinoideae</taxon>
        <taxon>Arundineae</taxon>
        <taxon>Arundo</taxon>
    </lineage>
</organism>
<dbReference type="EMBL" id="GBRH01178238">
    <property type="protein sequence ID" value="JAE19658.1"/>
    <property type="molecule type" value="Transcribed_RNA"/>
</dbReference>